<comment type="caution">
    <text evidence="3">The sequence shown here is derived from an EMBL/GenBank/DDBJ whole genome shotgun (WGS) entry which is preliminary data.</text>
</comment>
<dbReference type="EMBL" id="RQZG01000022">
    <property type="protein sequence ID" value="RRD03322.1"/>
    <property type="molecule type" value="Genomic_DNA"/>
</dbReference>
<reference evidence="3 4" key="1">
    <citation type="submission" date="2018-11" db="EMBL/GenBank/DDBJ databases">
        <title>Genomes From Bacteria Associated with the Canine Oral Cavity: a Test Case for Automated Genome-Based Taxonomic Assignment.</title>
        <authorList>
            <person name="Coil D.A."/>
            <person name="Jospin G."/>
            <person name="Darling A.E."/>
            <person name="Wallis C."/>
            <person name="Davis I.J."/>
            <person name="Harris S."/>
            <person name="Eisen J.A."/>
            <person name="Holcombe L.J."/>
            <person name="O'Flynn C."/>
        </authorList>
    </citation>
    <scope>NUCLEOTIDE SEQUENCE [LARGE SCALE GENOMIC DNA]</scope>
    <source>
        <strain evidence="3 4">OH887_COT-365</strain>
    </source>
</reference>
<name>A0A3P1T1C4_9ACTN</name>
<dbReference type="AlphaFoldDB" id="A0A3P1T1C4"/>
<evidence type="ECO:0000313" key="3">
    <source>
        <dbReference type="EMBL" id="RRD03322.1"/>
    </source>
</evidence>
<keyword evidence="2" id="KW-0472">Membrane</keyword>
<protein>
    <submittedName>
        <fullName evidence="3">Uncharacterized protein</fullName>
    </submittedName>
</protein>
<dbReference type="Proteomes" id="UP000280819">
    <property type="component" value="Unassembled WGS sequence"/>
</dbReference>
<proteinExistence type="predicted"/>
<keyword evidence="2" id="KW-0812">Transmembrane</keyword>
<sequence length="147" mass="16045">MAIRNVPELTVTWRWVRPLLWGVLTALWISAIAMIALSLTSPQGQVAPELMTTFWRWFVVAAIPAATLLLLELRGNRPGSGRRATMLLATALPIPHLVSVVPTVRTTPLTADIPVLLTAPAAPRPAHPRHRLPDGVLLRPHPHLPSA</sequence>
<feature type="transmembrane region" description="Helical" evidence="2">
    <location>
        <begin position="20"/>
        <end position="39"/>
    </location>
</feature>
<dbReference type="RefSeq" id="WP_124845884.1">
    <property type="nucleotide sequence ID" value="NZ_RQZG01000022.1"/>
</dbReference>
<keyword evidence="2" id="KW-1133">Transmembrane helix</keyword>
<accession>A0A3P1T1C4</accession>
<evidence type="ECO:0000313" key="4">
    <source>
        <dbReference type="Proteomes" id="UP000280819"/>
    </source>
</evidence>
<evidence type="ECO:0000256" key="1">
    <source>
        <dbReference type="SAM" id="MobiDB-lite"/>
    </source>
</evidence>
<evidence type="ECO:0000256" key="2">
    <source>
        <dbReference type="SAM" id="Phobius"/>
    </source>
</evidence>
<organism evidence="3 4">
    <name type="scientific">Arachnia propionica</name>
    <dbReference type="NCBI Taxonomy" id="1750"/>
    <lineage>
        <taxon>Bacteria</taxon>
        <taxon>Bacillati</taxon>
        <taxon>Actinomycetota</taxon>
        <taxon>Actinomycetes</taxon>
        <taxon>Propionibacteriales</taxon>
        <taxon>Propionibacteriaceae</taxon>
        <taxon>Arachnia</taxon>
    </lineage>
</organism>
<feature type="region of interest" description="Disordered" evidence="1">
    <location>
        <begin position="124"/>
        <end position="147"/>
    </location>
</feature>
<feature type="transmembrane region" description="Helical" evidence="2">
    <location>
        <begin position="54"/>
        <end position="73"/>
    </location>
</feature>
<gene>
    <name evidence="3" type="ORF">EII34_14460</name>
</gene>